<keyword evidence="1 3" id="KW-0378">Hydrolase</keyword>
<evidence type="ECO:0000256" key="1">
    <source>
        <dbReference type="ARBA" id="ARBA00022801"/>
    </source>
</evidence>
<dbReference type="Proteomes" id="UP000683575">
    <property type="component" value="Chromosome"/>
</dbReference>
<dbReference type="InterPro" id="IPR018077">
    <property type="entry name" value="Glyco_hydro_fam25_subgr"/>
</dbReference>
<reference evidence="5" key="1">
    <citation type="submission" date="2021-06" db="EMBL/GenBank/DDBJ databases">
        <title>Complete genome sequence of Nocardioides sp. G188.</title>
        <authorList>
            <person name="Im W.-T."/>
        </authorList>
    </citation>
    <scope>NUCLEOTIDE SEQUENCE</scope>
    <source>
        <strain evidence="5">G188</strain>
    </source>
</reference>
<dbReference type="PROSITE" id="PS51904">
    <property type="entry name" value="GLYCOSYL_HYDROL_F25_2"/>
    <property type="match status" value="1"/>
</dbReference>
<dbReference type="GO" id="GO:0016052">
    <property type="term" value="P:carbohydrate catabolic process"/>
    <property type="evidence" value="ECO:0007669"/>
    <property type="project" value="TreeGrafter"/>
</dbReference>
<name>A0A975T0D0_9ACTN</name>
<dbReference type="AlphaFoldDB" id="A0A975T0D0"/>
<dbReference type="PANTHER" id="PTHR34135">
    <property type="entry name" value="LYSOZYME"/>
    <property type="match status" value="1"/>
</dbReference>
<gene>
    <name evidence="5" type="ORF">KRR39_05785</name>
</gene>
<dbReference type="RefSeq" id="WP_216941141.1">
    <property type="nucleotide sequence ID" value="NZ_CP077062.1"/>
</dbReference>
<dbReference type="GO" id="GO:0003796">
    <property type="term" value="F:lysozyme activity"/>
    <property type="evidence" value="ECO:0007669"/>
    <property type="project" value="UniProtKB-EC"/>
</dbReference>
<keyword evidence="2 3" id="KW-0326">Glycosidase</keyword>
<keyword evidence="6" id="KW-1185">Reference proteome</keyword>
<proteinExistence type="inferred from homology"/>
<dbReference type="InterPro" id="IPR008270">
    <property type="entry name" value="Glyco_hydro_25_AS"/>
</dbReference>
<feature type="signal peptide" evidence="4">
    <location>
        <begin position="1"/>
        <end position="33"/>
    </location>
</feature>
<dbReference type="EC" id="3.2.1.17" evidence="3"/>
<evidence type="ECO:0000313" key="6">
    <source>
        <dbReference type="Proteomes" id="UP000683575"/>
    </source>
</evidence>
<dbReference type="PROSITE" id="PS00953">
    <property type="entry name" value="GLYCOSYL_HYDROL_F25_1"/>
    <property type="match status" value="1"/>
</dbReference>
<dbReference type="InterPro" id="IPR002053">
    <property type="entry name" value="Glyco_hydro_25"/>
</dbReference>
<dbReference type="SMART" id="SM00641">
    <property type="entry name" value="Glyco_25"/>
    <property type="match status" value="1"/>
</dbReference>
<evidence type="ECO:0000313" key="5">
    <source>
        <dbReference type="EMBL" id="QWZ09295.1"/>
    </source>
</evidence>
<comment type="similarity">
    <text evidence="3">Belongs to the glycosyl hydrolase 25 family.</text>
</comment>
<evidence type="ECO:0000256" key="2">
    <source>
        <dbReference type="ARBA" id="ARBA00023295"/>
    </source>
</evidence>
<dbReference type="GO" id="GO:0009253">
    <property type="term" value="P:peptidoglycan catabolic process"/>
    <property type="evidence" value="ECO:0007669"/>
    <property type="project" value="InterPro"/>
</dbReference>
<evidence type="ECO:0000256" key="4">
    <source>
        <dbReference type="SAM" id="SignalP"/>
    </source>
</evidence>
<dbReference type="PANTHER" id="PTHR34135:SF2">
    <property type="entry name" value="LYSOZYME"/>
    <property type="match status" value="1"/>
</dbReference>
<keyword evidence="4" id="KW-0732">Signal</keyword>
<organism evidence="5 6">
    <name type="scientific">Nocardioides panacis</name>
    <dbReference type="NCBI Taxonomy" id="2849501"/>
    <lineage>
        <taxon>Bacteria</taxon>
        <taxon>Bacillati</taxon>
        <taxon>Actinomycetota</taxon>
        <taxon>Actinomycetes</taxon>
        <taxon>Propionibacteriales</taxon>
        <taxon>Nocardioidaceae</taxon>
        <taxon>Nocardioides</taxon>
    </lineage>
</organism>
<sequence>MSRSVAAVRRTTRLFVVLVTSLAAMAASALAYADGVDVSHWQGSVSWTKVKAAGMQFAFMKATESTTYTDTQLATNWAGTQAVGLYRGAYHFARPSTSAGSAAKQAAYFVSKVGSFQNPGTLPPVLDLEASGGLGVTTLRTWTATWLSEVERLTGRVPMIYVSPAFWEHYLGNSTAFTRYPLWIAHYGVSSPRVPGGWPTWTFWQRTSSGSVSGISGNVDMNRFNGTTAQLATLAITTGGSSVPVPPGPSVPAASPTALTATPSATTVPARGALSISGSLTRSTDGAPLANLPVVLQSRPVGSSTWKTLGTVTTDANGAYVAVTTVPSATEYQTVYGGDGSTLAPATSPRAQVLNPAPARVTVYLHKNKTAKVRKGTAVMVYGHIKTAAGPITGKYVRFYQRKAGTKRWSYVRRTASLSPTGWYSTVVRPRRSTTYKAVSFAAPGLRSSTSNLTTVRTR</sequence>
<accession>A0A975T0D0</accession>
<dbReference type="GO" id="GO:0016998">
    <property type="term" value="P:cell wall macromolecule catabolic process"/>
    <property type="evidence" value="ECO:0007669"/>
    <property type="project" value="InterPro"/>
</dbReference>
<feature type="chain" id="PRO_5038843131" description="Lysozyme" evidence="4">
    <location>
        <begin position="34"/>
        <end position="459"/>
    </location>
</feature>
<dbReference type="KEGG" id="nps:KRR39_05785"/>
<protein>
    <recommendedName>
        <fullName evidence="3">Lysozyme</fullName>
        <ecNumber evidence="3">3.2.1.17</ecNumber>
    </recommendedName>
</protein>
<evidence type="ECO:0000256" key="3">
    <source>
        <dbReference type="RuleBase" id="RU361176"/>
    </source>
</evidence>
<dbReference type="Pfam" id="PF01183">
    <property type="entry name" value="Glyco_hydro_25"/>
    <property type="match status" value="1"/>
</dbReference>
<dbReference type="EMBL" id="CP077062">
    <property type="protein sequence ID" value="QWZ09295.1"/>
    <property type="molecule type" value="Genomic_DNA"/>
</dbReference>
<comment type="catalytic activity">
    <reaction evidence="3">
        <text>Hydrolysis of (1-&gt;4)-beta-linkages between N-acetylmuramic acid and N-acetyl-D-glucosamine residues in a peptidoglycan and between N-acetyl-D-glucosamine residues in chitodextrins.</text>
        <dbReference type="EC" id="3.2.1.17"/>
    </reaction>
</comment>